<organism evidence="1 2">
    <name type="scientific">Mycoavidus cysteinexigens</name>
    <dbReference type="NCBI Taxonomy" id="1553431"/>
    <lineage>
        <taxon>Bacteria</taxon>
        <taxon>Pseudomonadati</taxon>
        <taxon>Pseudomonadota</taxon>
        <taxon>Betaproteobacteria</taxon>
        <taxon>Burkholderiales</taxon>
        <taxon>Burkholderiaceae</taxon>
        <taxon>Mycoavidus</taxon>
    </lineage>
</organism>
<dbReference type="GO" id="GO:0016491">
    <property type="term" value="F:oxidoreductase activity"/>
    <property type="evidence" value="ECO:0007669"/>
    <property type="project" value="InterPro"/>
</dbReference>
<dbReference type="PANTHER" id="PTHR42852:SF17">
    <property type="entry name" value="THIOREDOXIN-LIKE PROTEIN HI_1115"/>
    <property type="match status" value="1"/>
</dbReference>
<dbReference type="Pfam" id="PF08534">
    <property type="entry name" value="Redoxin"/>
    <property type="match status" value="1"/>
</dbReference>
<name>A0A2Z6EY95_9BURK</name>
<dbReference type="InterPro" id="IPR013766">
    <property type="entry name" value="Thioredoxin_domain"/>
</dbReference>
<proteinExistence type="predicted"/>
<sequence>MRIFQSACSPHCRLIAYLIALIIATVLGCATWFTFNAAPRAPNVTFTLLSGQKISTEQLAGKVYLVNFWATSCPSCIQEMPTLAHAYNTFKDQGLEVIAVAMSYDTPSYVRNYSQTRQLPFKVALDDGNAAQQFGKIQLTPTTFVIDKGGRILKRYTGAPEPRELHQLLEAALRSADARIQPLLRSKP</sequence>
<reference evidence="1 2" key="1">
    <citation type="journal article" date="2018" name="Microbes Environ.">
        <title>Comparative Genomic Insights into Endofungal Lifestyles of Two Bacterial Endosymbionts, Mycoavidus cysteinexigens and Burkholderia rhizoxinica.</title>
        <authorList>
            <person name="Sharmin D."/>
            <person name="Guo Y."/>
            <person name="Nishizawa T."/>
            <person name="Ohshima S."/>
            <person name="Sato Y."/>
            <person name="Takashima Y."/>
            <person name="Narisawa K."/>
            <person name="Ohta H."/>
        </authorList>
    </citation>
    <scope>NUCLEOTIDE SEQUENCE [LARGE SCALE GENOMIC DNA]</scope>
    <source>
        <strain evidence="1 2">B1-EB</strain>
    </source>
</reference>
<keyword evidence="2" id="KW-1185">Reference proteome</keyword>
<gene>
    <name evidence="1" type="ORF">MCB1EB_2201</name>
</gene>
<dbReference type="PROSITE" id="PS51352">
    <property type="entry name" value="THIOREDOXIN_2"/>
    <property type="match status" value="1"/>
</dbReference>
<protein>
    <submittedName>
        <fullName evidence="1">Redoxin domain-containing protein</fullName>
    </submittedName>
</protein>
<dbReference type="InterPro" id="IPR013740">
    <property type="entry name" value="Redoxin"/>
</dbReference>
<dbReference type="EMBL" id="AP018150">
    <property type="protein sequence ID" value="BBE10362.1"/>
    <property type="molecule type" value="Genomic_DNA"/>
</dbReference>
<dbReference type="InterPro" id="IPR036249">
    <property type="entry name" value="Thioredoxin-like_sf"/>
</dbReference>
<evidence type="ECO:0000313" key="1">
    <source>
        <dbReference type="EMBL" id="BBE10362.1"/>
    </source>
</evidence>
<accession>A0A2Z6EY95</accession>
<dbReference type="PANTHER" id="PTHR42852">
    <property type="entry name" value="THIOL:DISULFIDE INTERCHANGE PROTEIN DSBE"/>
    <property type="match status" value="1"/>
</dbReference>
<dbReference type="AlphaFoldDB" id="A0A2Z6EY95"/>
<dbReference type="KEGG" id="mcys:MCB1EB_2201"/>
<dbReference type="Proteomes" id="UP000282597">
    <property type="component" value="Chromosome"/>
</dbReference>
<dbReference type="SUPFAM" id="SSF52833">
    <property type="entry name" value="Thioredoxin-like"/>
    <property type="match status" value="1"/>
</dbReference>
<dbReference type="CDD" id="cd02966">
    <property type="entry name" value="TlpA_like_family"/>
    <property type="match status" value="1"/>
</dbReference>
<dbReference type="InterPro" id="IPR050553">
    <property type="entry name" value="Thioredoxin_ResA/DsbE_sf"/>
</dbReference>
<evidence type="ECO:0000313" key="2">
    <source>
        <dbReference type="Proteomes" id="UP000282597"/>
    </source>
</evidence>
<dbReference type="PROSITE" id="PS51257">
    <property type="entry name" value="PROKAR_LIPOPROTEIN"/>
    <property type="match status" value="1"/>
</dbReference>
<dbReference type="RefSeq" id="WP_045364194.1">
    <property type="nucleotide sequence ID" value="NZ_AP018150.1"/>
</dbReference>
<dbReference type="Gene3D" id="3.40.30.10">
    <property type="entry name" value="Glutaredoxin"/>
    <property type="match status" value="1"/>
</dbReference>